<dbReference type="InterPro" id="IPR046348">
    <property type="entry name" value="SIS_dom_sf"/>
</dbReference>
<dbReference type="RefSeq" id="WP_084668597.1">
    <property type="nucleotide sequence ID" value="NZ_JABBPK010000001.1"/>
</dbReference>
<dbReference type="PANTHER" id="PTHR30514:SF1">
    <property type="entry name" value="HTH-TYPE TRANSCRIPTIONAL REGULATOR HEXR-RELATED"/>
    <property type="match status" value="1"/>
</dbReference>
<evidence type="ECO:0000259" key="1">
    <source>
        <dbReference type="PROSITE" id="PS51464"/>
    </source>
</evidence>
<sequence>MSDALSLRKGDFALVISFSGDTRFIVRLVKVLKGQGIPIVAITGREDSFLARNAEEIILVSDKSDSDFKSPIIEEISMLSIINSIYLVYSLFLNSLEGP</sequence>
<dbReference type="GO" id="GO:0097367">
    <property type="term" value="F:carbohydrate derivative binding"/>
    <property type="evidence" value="ECO:0007669"/>
    <property type="project" value="InterPro"/>
</dbReference>
<name>A0A7Y0K5W7_9BACI</name>
<dbReference type="PROSITE" id="PS51464">
    <property type="entry name" value="SIS"/>
    <property type="match status" value="1"/>
</dbReference>
<organism evidence="2 3">
    <name type="scientific">Niallia alba</name>
    <dbReference type="NCBI Taxonomy" id="2729105"/>
    <lineage>
        <taxon>Bacteria</taxon>
        <taxon>Bacillati</taxon>
        <taxon>Bacillota</taxon>
        <taxon>Bacilli</taxon>
        <taxon>Bacillales</taxon>
        <taxon>Bacillaceae</taxon>
        <taxon>Niallia</taxon>
    </lineage>
</organism>
<dbReference type="Pfam" id="PF01380">
    <property type="entry name" value="SIS"/>
    <property type="match status" value="1"/>
</dbReference>
<dbReference type="InterPro" id="IPR001347">
    <property type="entry name" value="SIS_dom"/>
</dbReference>
<reference evidence="2 3" key="1">
    <citation type="submission" date="2020-04" db="EMBL/GenBank/DDBJ databases">
        <title>Bacillus sp. UniB3 isolated from commercial digestive syrup.</title>
        <authorList>
            <person name="Thorat V."/>
            <person name="Kirdat K."/>
            <person name="Tiwarekar B."/>
            <person name="Yadav A."/>
        </authorList>
    </citation>
    <scope>NUCLEOTIDE SEQUENCE [LARGE SCALE GENOMIC DNA]</scope>
    <source>
        <strain evidence="2 3">UniB3</strain>
    </source>
</reference>
<dbReference type="EMBL" id="JABBPK010000001">
    <property type="protein sequence ID" value="NMO75804.1"/>
    <property type="molecule type" value="Genomic_DNA"/>
</dbReference>
<dbReference type="InterPro" id="IPR035472">
    <property type="entry name" value="RpiR-like_SIS"/>
</dbReference>
<dbReference type="SUPFAM" id="SSF53697">
    <property type="entry name" value="SIS domain"/>
    <property type="match status" value="1"/>
</dbReference>
<comment type="caution">
    <text evidence="2">The sequence shown here is derived from an EMBL/GenBank/DDBJ whole genome shotgun (WGS) entry which is preliminary data.</text>
</comment>
<dbReference type="GO" id="GO:0003677">
    <property type="term" value="F:DNA binding"/>
    <property type="evidence" value="ECO:0007669"/>
    <property type="project" value="InterPro"/>
</dbReference>
<dbReference type="Proteomes" id="UP000588491">
    <property type="component" value="Unassembled WGS sequence"/>
</dbReference>
<evidence type="ECO:0000313" key="3">
    <source>
        <dbReference type="Proteomes" id="UP000588491"/>
    </source>
</evidence>
<dbReference type="AlphaFoldDB" id="A0A7Y0K5W7"/>
<evidence type="ECO:0000313" key="2">
    <source>
        <dbReference type="EMBL" id="NMO75804.1"/>
    </source>
</evidence>
<dbReference type="GO" id="GO:1901135">
    <property type="term" value="P:carbohydrate derivative metabolic process"/>
    <property type="evidence" value="ECO:0007669"/>
    <property type="project" value="InterPro"/>
</dbReference>
<dbReference type="GO" id="GO:0003700">
    <property type="term" value="F:DNA-binding transcription factor activity"/>
    <property type="evidence" value="ECO:0007669"/>
    <property type="project" value="InterPro"/>
</dbReference>
<dbReference type="Gene3D" id="3.40.50.10490">
    <property type="entry name" value="Glucose-6-phosphate isomerase like protein, domain 1"/>
    <property type="match status" value="1"/>
</dbReference>
<protein>
    <submittedName>
        <fullName evidence="2">SIS domain-containing protein</fullName>
    </submittedName>
</protein>
<gene>
    <name evidence="2" type="ORF">HHU08_01965</name>
</gene>
<feature type="domain" description="SIS" evidence="1">
    <location>
        <begin position="1"/>
        <end position="99"/>
    </location>
</feature>
<accession>A0A7Y0K5W7</accession>
<proteinExistence type="predicted"/>
<dbReference type="InterPro" id="IPR047640">
    <property type="entry name" value="RpiR-like"/>
</dbReference>
<keyword evidence="3" id="KW-1185">Reference proteome</keyword>
<dbReference type="CDD" id="cd05013">
    <property type="entry name" value="SIS_RpiR"/>
    <property type="match status" value="1"/>
</dbReference>
<dbReference type="PANTHER" id="PTHR30514">
    <property type="entry name" value="GLUCOKINASE"/>
    <property type="match status" value="1"/>
</dbReference>